<dbReference type="Gene3D" id="3.80.10.10">
    <property type="entry name" value="Ribonuclease Inhibitor"/>
    <property type="match status" value="1"/>
</dbReference>
<dbReference type="InterPro" id="IPR032675">
    <property type="entry name" value="LRR_dom_sf"/>
</dbReference>
<dbReference type="InterPro" id="IPR050905">
    <property type="entry name" value="Plant_NBS-LRR"/>
</dbReference>
<evidence type="ECO:0000313" key="4">
    <source>
        <dbReference type="Proteomes" id="UP000323000"/>
    </source>
</evidence>
<dbReference type="PANTHER" id="PTHR33463:SF136">
    <property type="entry name" value="NB-ARC DOMAIN-CONTAINING PROTEIN"/>
    <property type="match status" value="1"/>
</dbReference>
<keyword evidence="1" id="KW-0611">Plant defense</keyword>
<organism evidence="3 4">
    <name type="scientific">Acer yangbiense</name>
    <dbReference type="NCBI Taxonomy" id="1000413"/>
    <lineage>
        <taxon>Eukaryota</taxon>
        <taxon>Viridiplantae</taxon>
        <taxon>Streptophyta</taxon>
        <taxon>Embryophyta</taxon>
        <taxon>Tracheophyta</taxon>
        <taxon>Spermatophyta</taxon>
        <taxon>Magnoliopsida</taxon>
        <taxon>eudicotyledons</taxon>
        <taxon>Gunneridae</taxon>
        <taxon>Pentapetalae</taxon>
        <taxon>rosids</taxon>
        <taxon>malvids</taxon>
        <taxon>Sapindales</taxon>
        <taxon>Sapindaceae</taxon>
        <taxon>Hippocastanoideae</taxon>
        <taxon>Acereae</taxon>
        <taxon>Acer</taxon>
    </lineage>
</organism>
<dbReference type="Pfam" id="PF23247">
    <property type="entry name" value="LRR_RPS2"/>
    <property type="match status" value="1"/>
</dbReference>
<protein>
    <recommendedName>
        <fullName evidence="2">Disease resistance protein At4g27190-like leucine-rich repeats domain-containing protein</fullName>
    </recommendedName>
</protein>
<gene>
    <name evidence="3" type="ORF">EZV62_006595</name>
</gene>
<dbReference type="AlphaFoldDB" id="A0A5C7I7K4"/>
<keyword evidence="4" id="KW-1185">Reference proteome</keyword>
<dbReference type="EMBL" id="VAHF01000003">
    <property type="protein sequence ID" value="TXG65320.1"/>
    <property type="molecule type" value="Genomic_DNA"/>
</dbReference>
<feature type="domain" description="Disease resistance protein At4g27190-like leucine-rich repeats" evidence="2">
    <location>
        <begin position="8"/>
        <end position="89"/>
    </location>
</feature>
<accession>A0A5C7I7K4</accession>
<comment type="caution">
    <text evidence="3">The sequence shown here is derived from an EMBL/GenBank/DDBJ whole genome shotgun (WGS) entry which is preliminary data.</text>
</comment>
<proteinExistence type="predicted"/>
<evidence type="ECO:0000313" key="3">
    <source>
        <dbReference type="EMBL" id="TXG65320.1"/>
    </source>
</evidence>
<reference evidence="4" key="1">
    <citation type="journal article" date="2019" name="Gigascience">
        <title>De novo genome assembly of the endangered Acer yangbiense, a plant species with extremely small populations endemic to Yunnan Province, China.</title>
        <authorList>
            <person name="Yang J."/>
            <person name="Wariss H.M."/>
            <person name="Tao L."/>
            <person name="Zhang R."/>
            <person name="Yun Q."/>
            <person name="Hollingsworth P."/>
            <person name="Dao Z."/>
            <person name="Luo G."/>
            <person name="Guo H."/>
            <person name="Ma Y."/>
            <person name="Sun W."/>
        </authorList>
    </citation>
    <scope>NUCLEOTIDE SEQUENCE [LARGE SCALE GENOMIC DNA]</scope>
    <source>
        <strain evidence="4">cv. Malutang</strain>
    </source>
</reference>
<dbReference type="InterPro" id="IPR057135">
    <property type="entry name" value="At4g27190-like_LRR"/>
</dbReference>
<name>A0A5C7I7K4_9ROSI</name>
<evidence type="ECO:0000259" key="2">
    <source>
        <dbReference type="Pfam" id="PF23247"/>
    </source>
</evidence>
<dbReference type="Proteomes" id="UP000323000">
    <property type="component" value="Chromosome 3"/>
</dbReference>
<dbReference type="SUPFAM" id="SSF52047">
    <property type="entry name" value="RNI-like"/>
    <property type="match status" value="1"/>
</dbReference>
<dbReference type="PANTHER" id="PTHR33463">
    <property type="entry name" value="NB-ARC DOMAIN-CONTAINING PROTEIN-RELATED"/>
    <property type="match status" value="1"/>
</dbReference>
<sequence>MPPPTSFQNPSTCFQNLTSLEVVRCDSLINMGTSSVAKSLVQLTEMRISYCEKITEVIVNNGDVEEDEIIFRKLKSLMLKDLPSLTSFCSWNFT</sequence>
<dbReference type="OrthoDB" id="1000843at2759"/>
<evidence type="ECO:0000256" key="1">
    <source>
        <dbReference type="ARBA" id="ARBA00022821"/>
    </source>
</evidence>